<reference evidence="1 2" key="1">
    <citation type="submission" date="2019-03" db="EMBL/GenBank/DDBJ databases">
        <title>First draft genome of Liparis tanakae, snailfish: a comprehensive survey of snailfish specific genes.</title>
        <authorList>
            <person name="Kim W."/>
            <person name="Song I."/>
            <person name="Jeong J.-H."/>
            <person name="Kim D."/>
            <person name="Kim S."/>
            <person name="Ryu S."/>
            <person name="Song J.Y."/>
            <person name="Lee S.K."/>
        </authorList>
    </citation>
    <scope>NUCLEOTIDE SEQUENCE [LARGE SCALE GENOMIC DNA]</scope>
    <source>
        <tissue evidence="1">Muscle</tissue>
    </source>
</reference>
<sequence length="64" mass="7033">MCEAFAGCRFHSPLKDQYTLSTGAPAESRGGAGYRRGQGCPWLSEAPAAPRRGLQRSRRLLLRI</sequence>
<dbReference type="AlphaFoldDB" id="A0A4Z2EY73"/>
<name>A0A4Z2EY73_9TELE</name>
<accession>A0A4Z2EY73</accession>
<gene>
    <name evidence="1" type="ORF">EYF80_055931</name>
</gene>
<dbReference type="Proteomes" id="UP000314294">
    <property type="component" value="Unassembled WGS sequence"/>
</dbReference>
<proteinExistence type="predicted"/>
<dbReference type="EMBL" id="SRLO01002093">
    <property type="protein sequence ID" value="TNN33907.1"/>
    <property type="molecule type" value="Genomic_DNA"/>
</dbReference>
<protein>
    <submittedName>
        <fullName evidence="1">Uncharacterized protein</fullName>
    </submittedName>
</protein>
<evidence type="ECO:0000313" key="2">
    <source>
        <dbReference type="Proteomes" id="UP000314294"/>
    </source>
</evidence>
<comment type="caution">
    <text evidence="1">The sequence shown here is derived from an EMBL/GenBank/DDBJ whole genome shotgun (WGS) entry which is preliminary data.</text>
</comment>
<keyword evidence="2" id="KW-1185">Reference proteome</keyword>
<evidence type="ECO:0000313" key="1">
    <source>
        <dbReference type="EMBL" id="TNN33907.1"/>
    </source>
</evidence>
<organism evidence="1 2">
    <name type="scientific">Liparis tanakae</name>
    <name type="common">Tanaka's snailfish</name>
    <dbReference type="NCBI Taxonomy" id="230148"/>
    <lineage>
        <taxon>Eukaryota</taxon>
        <taxon>Metazoa</taxon>
        <taxon>Chordata</taxon>
        <taxon>Craniata</taxon>
        <taxon>Vertebrata</taxon>
        <taxon>Euteleostomi</taxon>
        <taxon>Actinopterygii</taxon>
        <taxon>Neopterygii</taxon>
        <taxon>Teleostei</taxon>
        <taxon>Neoteleostei</taxon>
        <taxon>Acanthomorphata</taxon>
        <taxon>Eupercaria</taxon>
        <taxon>Perciformes</taxon>
        <taxon>Cottioidei</taxon>
        <taxon>Cottales</taxon>
        <taxon>Liparidae</taxon>
        <taxon>Liparis</taxon>
    </lineage>
</organism>